<reference evidence="1 2" key="1">
    <citation type="submission" date="2016-01" db="EMBL/GenBank/DDBJ databases">
        <title>Draft Genome Sequences of Seven Thermophilic Sporeformers Isolated from Foods.</title>
        <authorList>
            <person name="Berendsen E.M."/>
            <person name="Wells-Bennik M.H."/>
            <person name="Krawcyk A.O."/>
            <person name="De Jong A."/>
            <person name="Holsappel S."/>
            <person name="Eijlander R.T."/>
            <person name="Kuipers O.P."/>
        </authorList>
    </citation>
    <scope>NUCLEOTIDE SEQUENCE [LARGE SCALE GENOMIC DNA]</scope>
    <source>
        <strain evidence="1 2">B4135</strain>
    </source>
</reference>
<evidence type="ECO:0000313" key="1">
    <source>
        <dbReference type="EMBL" id="KYD22280.1"/>
    </source>
</evidence>
<organism evidence="1 2">
    <name type="scientific">Caldibacillus debilis</name>
    <dbReference type="NCBI Taxonomy" id="301148"/>
    <lineage>
        <taxon>Bacteria</taxon>
        <taxon>Bacillati</taxon>
        <taxon>Bacillota</taxon>
        <taxon>Bacilli</taxon>
        <taxon>Bacillales</taxon>
        <taxon>Bacillaceae</taxon>
        <taxon>Caldibacillus</taxon>
    </lineage>
</organism>
<comment type="caution">
    <text evidence="1">The sequence shown here is derived from an EMBL/GenBank/DDBJ whole genome shotgun (WGS) entry which is preliminary data.</text>
</comment>
<sequence>MIRFQSAVRFPDRFRLSTGAVWGDIKRGLLRTTNQFTDQNG</sequence>
<dbReference type="Proteomes" id="UP000075683">
    <property type="component" value="Unassembled WGS sequence"/>
</dbReference>
<protein>
    <submittedName>
        <fullName evidence="1">Uncharacterized protein</fullName>
    </submittedName>
</protein>
<dbReference type="EMBL" id="LQYT01000012">
    <property type="protein sequence ID" value="KYD22280.1"/>
    <property type="molecule type" value="Genomic_DNA"/>
</dbReference>
<dbReference type="AlphaFoldDB" id="A0A150MCM7"/>
<proteinExistence type="predicted"/>
<evidence type="ECO:0000313" key="2">
    <source>
        <dbReference type="Proteomes" id="UP000075683"/>
    </source>
</evidence>
<name>A0A150MCM7_9BACI</name>
<accession>A0A150MCM7</accession>
<gene>
    <name evidence="1" type="ORF">B4135_1410</name>
</gene>